<dbReference type="AlphaFoldDB" id="A0AA35RRB1"/>
<name>A0AA35RRB1_GEOBA</name>
<comment type="subcellular location">
    <subcellularLocation>
        <location evidence="1">Endoplasmic reticulum membrane</location>
        <topology evidence="1">Single-pass type II membrane protein</topology>
    </subcellularLocation>
</comment>
<evidence type="ECO:0000256" key="1">
    <source>
        <dbReference type="ARBA" id="ARBA00004648"/>
    </source>
</evidence>
<dbReference type="PANTHER" id="PTHR48261:SF2">
    <property type="entry name" value="ACETYLGLUCOSAMINYLTRANSFERASE"/>
    <property type="match status" value="1"/>
</dbReference>
<evidence type="ECO:0000259" key="6">
    <source>
        <dbReference type="Pfam" id="PF09258"/>
    </source>
</evidence>
<dbReference type="Proteomes" id="UP001174909">
    <property type="component" value="Unassembled WGS sequence"/>
</dbReference>
<dbReference type="GO" id="GO:0005789">
    <property type="term" value="C:endoplasmic reticulum membrane"/>
    <property type="evidence" value="ECO:0007669"/>
    <property type="project" value="UniProtKB-SubCell"/>
</dbReference>
<keyword evidence="4" id="KW-0472">Membrane</keyword>
<comment type="caution">
    <text evidence="7">The sequence shown here is derived from an EMBL/GenBank/DDBJ whole genome shotgun (WGS) entry which is preliminary data.</text>
</comment>
<keyword evidence="8" id="KW-1185">Reference proteome</keyword>
<evidence type="ECO:0000256" key="4">
    <source>
        <dbReference type="ARBA" id="ARBA00023136"/>
    </source>
</evidence>
<protein>
    <submittedName>
        <fullName evidence="7">Exostosin-like 3</fullName>
    </submittedName>
</protein>
<dbReference type="InterPro" id="IPR004263">
    <property type="entry name" value="Exostosin"/>
</dbReference>
<evidence type="ECO:0000256" key="5">
    <source>
        <dbReference type="ARBA" id="ARBA00023157"/>
    </source>
</evidence>
<gene>
    <name evidence="7" type="ORF">GBAR_LOCUS9776</name>
</gene>
<accession>A0AA35RRB1</accession>
<comment type="similarity">
    <text evidence="2">Belongs to the glycosyltransferase 47 family.</text>
</comment>
<evidence type="ECO:0000313" key="7">
    <source>
        <dbReference type="EMBL" id="CAI8015817.1"/>
    </source>
</evidence>
<dbReference type="Gene3D" id="3.90.550.10">
    <property type="entry name" value="Spore Coat Polysaccharide Biosynthesis Protein SpsA, Chain A"/>
    <property type="match status" value="1"/>
</dbReference>
<dbReference type="EMBL" id="CASHTH010001467">
    <property type="protein sequence ID" value="CAI8015817.1"/>
    <property type="molecule type" value="Genomic_DNA"/>
</dbReference>
<feature type="domain" description="Glycosyl transferase 64" evidence="6">
    <location>
        <begin position="1"/>
        <end position="87"/>
    </location>
</feature>
<dbReference type="Pfam" id="PF09258">
    <property type="entry name" value="Glyco_transf_64"/>
    <property type="match status" value="1"/>
</dbReference>
<dbReference type="GO" id="GO:0016757">
    <property type="term" value="F:glycosyltransferase activity"/>
    <property type="evidence" value="ECO:0007669"/>
    <property type="project" value="InterPro"/>
</dbReference>
<keyword evidence="3" id="KW-0808">Transferase</keyword>
<dbReference type="InterPro" id="IPR015338">
    <property type="entry name" value="GT64_dom"/>
</dbReference>
<keyword evidence="5" id="KW-1015">Disulfide bond</keyword>
<dbReference type="InterPro" id="IPR029044">
    <property type="entry name" value="Nucleotide-diphossugar_trans"/>
</dbReference>
<organism evidence="7 8">
    <name type="scientific">Geodia barretti</name>
    <name type="common">Barrett's horny sponge</name>
    <dbReference type="NCBI Taxonomy" id="519541"/>
    <lineage>
        <taxon>Eukaryota</taxon>
        <taxon>Metazoa</taxon>
        <taxon>Porifera</taxon>
        <taxon>Demospongiae</taxon>
        <taxon>Heteroscleromorpha</taxon>
        <taxon>Tetractinellida</taxon>
        <taxon>Astrophorina</taxon>
        <taxon>Geodiidae</taxon>
        <taxon>Geodia</taxon>
    </lineage>
</organism>
<evidence type="ECO:0000256" key="3">
    <source>
        <dbReference type="ARBA" id="ARBA00022679"/>
    </source>
</evidence>
<evidence type="ECO:0000256" key="2">
    <source>
        <dbReference type="ARBA" id="ARBA00010271"/>
    </source>
</evidence>
<evidence type="ECO:0000313" key="8">
    <source>
        <dbReference type="Proteomes" id="UP001174909"/>
    </source>
</evidence>
<dbReference type="GO" id="GO:1901135">
    <property type="term" value="P:carbohydrate derivative metabolic process"/>
    <property type="evidence" value="ECO:0007669"/>
    <property type="project" value="UniProtKB-ARBA"/>
</dbReference>
<reference evidence="7" key="1">
    <citation type="submission" date="2023-03" db="EMBL/GenBank/DDBJ databases">
        <authorList>
            <person name="Steffen K."/>
            <person name="Cardenas P."/>
        </authorList>
    </citation>
    <scope>NUCLEOTIDE SEQUENCE</scope>
</reference>
<proteinExistence type="inferred from homology"/>
<sequence>MPKEVRERVDRVTNCDDLAMNFLIAHASRTPPIKVPTNFDFWCGPRCGENLSTRPGRTEQRHACIQYFTRVYGYMPLLYTQLRTDPVSAKIP</sequence>
<dbReference type="PANTHER" id="PTHR48261">
    <property type="entry name" value="ACETYLGLUCOSAMINYLTRANSFERASE"/>
    <property type="match status" value="1"/>
</dbReference>